<dbReference type="AlphaFoldDB" id="A0A2W2ADW6"/>
<dbReference type="RefSeq" id="WP_111000115.1">
    <property type="nucleotide sequence ID" value="NZ_QKTW01000022.1"/>
</dbReference>
<sequence length="555" mass="62336">MKAKHISLYIALLAISGSAAAQKAGNKDTTIKSTTIEVIQSYKPVVKQAPKPEFAPALPPADTSRPAYTYTVPAQTLFFTYHSLPLKPLALGKDTTHDPFANYIKFGLGNLKTIYLDAGIGSLKGENFATAIHVHHLSQSGNIDNQNSAQTGLEAEGTLYKQKNNWHAGFEGYRNQYSWYGYNHDLVEYTKSDVQQIYYKFGAEVDMYNNQPLAWGLNYHPEVSAGVFTANNVADGHKLSPERSINLNVPFSKDFDTSFRIQLGLVGKFAQLSVDDHSVSNNYFQVTPAAFYHKNNFSANLGLYPTFAKNITYLLPDIGLHYTLPSSQIGFGAGWSASLIQNTFEQLATKNPYISITDIYNNNGNTIRQTRTDELYGSAQTNIGHHITVSARLSWWTYRNLPMFMNNYSDEKQFSVLYENKVNAISLQANLRYQISNNFAVGFSGTWYNFYNSTGAHVWQEPGVRLRADLMFRPIPKLTITAYTYVLDHIYAVNTNNESTKLKGVFDLGGGAEYQIIPRLSVFLQINNLLNNANERWLGYTSYGFNIFGGIRFKF</sequence>
<dbReference type="OrthoDB" id="1264254at2"/>
<dbReference type="EMBL" id="QKTW01000022">
    <property type="protein sequence ID" value="PZF71742.1"/>
    <property type="molecule type" value="Genomic_DNA"/>
</dbReference>
<organism evidence="5 6">
    <name type="scientific">Taibaiella soli</name>
    <dbReference type="NCBI Taxonomy" id="1649169"/>
    <lineage>
        <taxon>Bacteria</taxon>
        <taxon>Pseudomonadati</taxon>
        <taxon>Bacteroidota</taxon>
        <taxon>Chitinophagia</taxon>
        <taxon>Chitinophagales</taxon>
        <taxon>Chitinophagaceae</taxon>
        <taxon>Taibaiella</taxon>
    </lineage>
</organism>
<dbReference type="Proteomes" id="UP000248745">
    <property type="component" value="Unassembled WGS sequence"/>
</dbReference>
<evidence type="ECO:0000313" key="6">
    <source>
        <dbReference type="Proteomes" id="UP000248745"/>
    </source>
</evidence>
<evidence type="ECO:0000313" key="5">
    <source>
        <dbReference type="EMBL" id="PZF71742.1"/>
    </source>
</evidence>
<keyword evidence="6" id="KW-1185">Reference proteome</keyword>
<feature type="signal peptide" evidence="4">
    <location>
        <begin position="1"/>
        <end position="21"/>
    </location>
</feature>
<protein>
    <recommendedName>
        <fullName evidence="7">TonB-dependent receptor</fullName>
    </recommendedName>
</protein>
<comment type="caution">
    <text evidence="5">The sequence shown here is derived from an EMBL/GenBank/DDBJ whole genome shotgun (WGS) entry which is preliminary data.</text>
</comment>
<name>A0A2W2ADW6_9BACT</name>
<dbReference type="Gene3D" id="2.40.170.20">
    <property type="entry name" value="TonB-dependent receptor, beta-barrel domain"/>
    <property type="match status" value="1"/>
</dbReference>
<dbReference type="GO" id="GO:0009279">
    <property type="term" value="C:cell outer membrane"/>
    <property type="evidence" value="ECO:0007669"/>
    <property type="project" value="UniProtKB-SubCell"/>
</dbReference>
<feature type="chain" id="PRO_5016023001" description="TonB-dependent receptor" evidence="4">
    <location>
        <begin position="22"/>
        <end position="555"/>
    </location>
</feature>
<dbReference type="SUPFAM" id="SSF56935">
    <property type="entry name" value="Porins"/>
    <property type="match status" value="1"/>
</dbReference>
<keyword evidence="4" id="KW-0732">Signal</keyword>
<keyword evidence="2" id="KW-0472">Membrane</keyword>
<gene>
    <name evidence="5" type="ORF">DN068_16890</name>
</gene>
<evidence type="ECO:0000256" key="4">
    <source>
        <dbReference type="SAM" id="SignalP"/>
    </source>
</evidence>
<reference evidence="5 6" key="1">
    <citation type="submission" date="2018-06" db="EMBL/GenBank/DDBJ databases">
        <title>Mucibacter soli gen. nov., sp. nov., a new member of the family Chitinophagaceae producing mucin.</title>
        <authorList>
            <person name="Kim M.-K."/>
            <person name="Park S."/>
            <person name="Kim T.-S."/>
            <person name="Joung Y."/>
            <person name="Han J.-H."/>
            <person name="Kim S.B."/>
        </authorList>
    </citation>
    <scope>NUCLEOTIDE SEQUENCE [LARGE SCALE GENOMIC DNA]</scope>
    <source>
        <strain evidence="5 6">R1-15</strain>
    </source>
</reference>
<keyword evidence="3" id="KW-0998">Cell outer membrane</keyword>
<evidence type="ECO:0000256" key="2">
    <source>
        <dbReference type="ARBA" id="ARBA00023136"/>
    </source>
</evidence>
<accession>A0A2W2ADW6</accession>
<evidence type="ECO:0000256" key="1">
    <source>
        <dbReference type="ARBA" id="ARBA00004442"/>
    </source>
</evidence>
<evidence type="ECO:0008006" key="7">
    <source>
        <dbReference type="Google" id="ProtNLM"/>
    </source>
</evidence>
<evidence type="ECO:0000256" key="3">
    <source>
        <dbReference type="ARBA" id="ARBA00023237"/>
    </source>
</evidence>
<comment type="subcellular location">
    <subcellularLocation>
        <location evidence="1">Cell outer membrane</location>
    </subcellularLocation>
</comment>
<proteinExistence type="predicted"/>
<dbReference type="InterPro" id="IPR036942">
    <property type="entry name" value="Beta-barrel_TonB_sf"/>
</dbReference>